<dbReference type="Proteomes" id="UP000698800">
    <property type="component" value="Unassembled WGS sequence"/>
</dbReference>
<feature type="region of interest" description="Disordered" evidence="1">
    <location>
        <begin position="31"/>
        <end position="125"/>
    </location>
</feature>
<reference evidence="3" key="1">
    <citation type="submission" date="2021-03" db="EMBL/GenBank/DDBJ databases">
        <title>Comparative genomics and phylogenomic investigation of the class Geoglossomycetes provide insights into ecological specialization and systematics.</title>
        <authorList>
            <person name="Melie T."/>
            <person name="Pirro S."/>
            <person name="Miller A.N."/>
            <person name="Quandt A."/>
        </authorList>
    </citation>
    <scope>NUCLEOTIDE SEQUENCE</scope>
    <source>
        <strain evidence="3">GBOQ0MN5Z8</strain>
    </source>
</reference>
<gene>
    <name evidence="3" type="ORF">FGG08_007074</name>
</gene>
<accession>A0A9P8I019</accession>
<evidence type="ECO:0000313" key="3">
    <source>
        <dbReference type="EMBL" id="KAH0536025.1"/>
    </source>
</evidence>
<sequence length="234" mass="25615">MANNEDDDEYFIPLQDQRVFGAGLKRKRVHFVPATENGPQASPPKPETPSIQDYYLSIVLPNTKSTPSPNNKQSPTTCSSSDNPPTLDPPLCPTCHLPLPSAPQKPHESTLPHQLSLPHSHPPSSLPRQHIGLQYLCAHGWDPDSRSGLGARGEGVRFPVKVRWKGDTVGLGIKGGEKVGGGVARKGGKVKKKEKLGAKEVRKLEEEGRRRGERLKNTLYGRVDVEEYLASGKE</sequence>
<feature type="compositionally biased region" description="Polar residues" evidence="1">
    <location>
        <begin position="60"/>
        <end position="83"/>
    </location>
</feature>
<dbReference type="PANTHER" id="PTHR20923:SF1">
    <property type="entry name" value="G PATCH DOMAIN AND ANKYRIN REPEAT-CONTAINING PROTEIN 1"/>
    <property type="match status" value="1"/>
</dbReference>
<feature type="domain" description="G-patch" evidence="2">
    <location>
        <begin position="128"/>
        <end position="176"/>
    </location>
</feature>
<name>A0A9P8I019_9PEZI</name>
<evidence type="ECO:0000256" key="1">
    <source>
        <dbReference type="SAM" id="MobiDB-lite"/>
    </source>
</evidence>
<dbReference type="PROSITE" id="PS50174">
    <property type="entry name" value="G_PATCH"/>
    <property type="match status" value="1"/>
</dbReference>
<evidence type="ECO:0000259" key="2">
    <source>
        <dbReference type="PROSITE" id="PS50174"/>
    </source>
</evidence>
<dbReference type="AlphaFoldDB" id="A0A9P8I019"/>
<dbReference type="InterPro" id="IPR039146">
    <property type="entry name" value="GPANK1"/>
</dbReference>
<keyword evidence="4" id="KW-1185">Reference proteome</keyword>
<evidence type="ECO:0000313" key="4">
    <source>
        <dbReference type="Proteomes" id="UP000698800"/>
    </source>
</evidence>
<proteinExistence type="predicted"/>
<dbReference type="PANTHER" id="PTHR20923">
    <property type="entry name" value="BAT4 PROTEIN-RELATED"/>
    <property type="match status" value="1"/>
</dbReference>
<dbReference type="GO" id="GO:0003676">
    <property type="term" value="F:nucleic acid binding"/>
    <property type="evidence" value="ECO:0007669"/>
    <property type="project" value="InterPro"/>
</dbReference>
<dbReference type="OrthoDB" id="20282at2759"/>
<protein>
    <recommendedName>
        <fullName evidence="2">G-patch domain-containing protein</fullName>
    </recommendedName>
</protein>
<organism evidence="3 4">
    <name type="scientific">Glutinoglossum americanum</name>
    <dbReference type="NCBI Taxonomy" id="1670608"/>
    <lineage>
        <taxon>Eukaryota</taxon>
        <taxon>Fungi</taxon>
        <taxon>Dikarya</taxon>
        <taxon>Ascomycota</taxon>
        <taxon>Pezizomycotina</taxon>
        <taxon>Geoglossomycetes</taxon>
        <taxon>Geoglossales</taxon>
        <taxon>Geoglossaceae</taxon>
        <taxon>Glutinoglossum</taxon>
    </lineage>
</organism>
<comment type="caution">
    <text evidence="3">The sequence shown here is derived from an EMBL/GenBank/DDBJ whole genome shotgun (WGS) entry which is preliminary data.</text>
</comment>
<dbReference type="InterPro" id="IPR000467">
    <property type="entry name" value="G_patch_dom"/>
</dbReference>
<dbReference type="EMBL" id="JAGHQL010000244">
    <property type="protein sequence ID" value="KAH0536025.1"/>
    <property type="molecule type" value="Genomic_DNA"/>
</dbReference>